<dbReference type="EMBL" id="QNRY01000049">
    <property type="protein sequence ID" value="RBP58532.1"/>
    <property type="molecule type" value="Genomic_DNA"/>
</dbReference>
<dbReference type="RefSeq" id="WP_113868968.1">
    <property type="nucleotide sequence ID" value="NZ_AGJP01000001.1"/>
</dbReference>
<dbReference type="PANTHER" id="PTHR13061">
    <property type="entry name" value="DYNACTIN SUBUNIT P25"/>
    <property type="match status" value="1"/>
</dbReference>
<dbReference type="Proteomes" id="UP000253046">
    <property type="component" value="Unassembled WGS sequence"/>
</dbReference>
<dbReference type="AlphaFoldDB" id="A0A366HXR1"/>
<dbReference type="PANTHER" id="PTHR13061:SF56">
    <property type="entry name" value="PROTEIN YRDA"/>
    <property type="match status" value="1"/>
</dbReference>
<reference evidence="1 2" key="1">
    <citation type="submission" date="2018-06" db="EMBL/GenBank/DDBJ databases">
        <title>Genomic Encyclopedia of Type Strains, Phase IV (KMG-IV): sequencing the most valuable type-strain genomes for metagenomic binning, comparative biology and taxonomic classification.</title>
        <authorList>
            <person name="Goeker M."/>
        </authorList>
    </citation>
    <scope>NUCLEOTIDE SEQUENCE [LARGE SCALE GENOMIC DNA]</scope>
    <source>
        <strain evidence="1 2">DSM 30166</strain>
    </source>
</reference>
<sequence length="183" mass="19888">MGSELLRHYKDALPVVGENVMIDCSSVVIGKVTLGDDVSIWPLVVIRGDVNQISIGARSNIQDGSVLHITHTSEKNPEGNPLIIGEDVTIGHKAMLHGCRIGNRVLVGMGSIILDGAIIEDDVMIGAGSLVSPGKRLESGYLYLGSPAKKIRLLTQEEIEGLIYSSNNYVHWKNEYLAQDREK</sequence>
<accession>A0A366HXR1</accession>
<dbReference type="CDD" id="cd04645">
    <property type="entry name" value="LbH_gamma_CA_like"/>
    <property type="match status" value="1"/>
</dbReference>
<dbReference type="OrthoDB" id="9803036at2"/>
<evidence type="ECO:0000313" key="1">
    <source>
        <dbReference type="EMBL" id="RBP58532.1"/>
    </source>
</evidence>
<dbReference type="Gene3D" id="2.160.10.10">
    <property type="entry name" value="Hexapeptide repeat proteins"/>
    <property type="match status" value="1"/>
</dbReference>
<name>A0A366HXR1_9GAMM</name>
<dbReference type="InterPro" id="IPR011004">
    <property type="entry name" value="Trimer_LpxA-like_sf"/>
</dbReference>
<evidence type="ECO:0000313" key="2">
    <source>
        <dbReference type="Proteomes" id="UP000253046"/>
    </source>
</evidence>
<protein>
    <submittedName>
        <fullName evidence="1">Carbonic anhydrase/acetyltransferase-like protein (Isoleucine patch superfamily)</fullName>
    </submittedName>
</protein>
<dbReference type="SUPFAM" id="SSF51161">
    <property type="entry name" value="Trimeric LpxA-like enzymes"/>
    <property type="match status" value="1"/>
</dbReference>
<gene>
    <name evidence="1" type="ORF">DES54_1491</name>
</gene>
<keyword evidence="1" id="KW-0808">Transferase</keyword>
<organism evidence="1 2">
    <name type="scientific">Brenneria salicis ATCC 15712 = DSM 30166</name>
    <dbReference type="NCBI Taxonomy" id="714314"/>
    <lineage>
        <taxon>Bacteria</taxon>
        <taxon>Pseudomonadati</taxon>
        <taxon>Pseudomonadota</taxon>
        <taxon>Gammaproteobacteria</taxon>
        <taxon>Enterobacterales</taxon>
        <taxon>Pectobacteriaceae</taxon>
        <taxon>Brenneria</taxon>
    </lineage>
</organism>
<dbReference type="Pfam" id="PF00132">
    <property type="entry name" value="Hexapep"/>
    <property type="match status" value="2"/>
</dbReference>
<proteinExistence type="predicted"/>
<dbReference type="InterPro" id="IPR001451">
    <property type="entry name" value="Hexapep"/>
</dbReference>
<keyword evidence="2" id="KW-1185">Reference proteome</keyword>
<comment type="caution">
    <text evidence="1">The sequence shown here is derived from an EMBL/GenBank/DDBJ whole genome shotgun (WGS) entry which is preliminary data.</text>
</comment>
<dbReference type="InterPro" id="IPR047324">
    <property type="entry name" value="LbH_gamma_CA-like"/>
</dbReference>
<dbReference type="InterPro" id="IPR050484">
    <property type="entry name" value="Transf_Hexapept/Carb_Anhydrase"/>
</dbReference>
<dbReference type="GO" id="GO:0016740">
    <property type="term" value="F:transferase activity"/>
    <property type="evidence" value="ECO:0007669"/>
    <property type="project" value="UniProtKB-KW"/>
</dbReference>